<dbReference type="InterPro" id="IPR052579">
    <property type="entry name" value="Zinc_finger_SWIM"/>
</dbReference>
<dbReference type="GO" id="GO:0000981">
    <property type="term" value="F:DNA-binding transcription factor activity, RNA polymerase II-specific"/>
    <property type="evidence" value="ECO:0007669"/>
    <property type="project" value="InterPro"/>
</dbReference>
<evidence type="ECO:0000313" key="2">
    <source>
        <dbReference type="Proteomes" id="UP001157006"/>
    </source>
</evidence>
<dbReference type="PANTHER" id="PTHR31569">
    <property type="entry name" value="SWIM-TYPE DOMAIN-CONTAINING PROTEIN"/>
    <property type="match status" value="1"/>
</dbReference>
<dbReference type="GO" id="GO:0010106">
    <property type="term" value="P:cellular response to iron ion starvation"/>
    <property type="evidence" value="ECO:0007669"/>
    <property type="project" value="InterPro"/>
</dbReference>
<keyword evidence="2" id="KW-1185">Reference proteome</keyword>
<dbReference type="PANTHER" id="PTHR31569:SF4">
    <property type="entry name" value="SWIM-TYPE DOMAIN-CONTAINING PROTEIN"/>
    <property type="match status" value="1"/>
</dbReference>
<accession>A0AAV1AR90</accession>
<reference evidence="1 2" key="1">
    <citation type="submission" date="2023-01" db="EMBL/GenBank/DDBJ databases">
        <authorList>
            <person name="Kreplak J."/>
        </authorList>
    </citation>
    <scope>NUCLEOTIDE SEQUENCE [LARGE SCALE GENOMIC DNA]</scope>
</reference>
<dbReference type="EMBL" id="OX451740">
    <property type="protein sequence ID" value="CAI8612974.1"/>
    <property type="molecule type" value="Genomic_DNA"/>
</dbReference>
<name>A0AAV1AR90_VICFA</name>
<dbReference type="GO" id="GO:0045944">
    <property type="term" value="P:positive regulation of transcription by RNA polymerase II"/>
    <property type="evidence" value="ECO:0007669"/>
    <property type="project" value="InterPro"/>
</dbReference>
<organism evidence="1 2">
    <name type="scientific">Vicia faba</name>
    <name type="common">Broad bean</name>
    <name type="synonym">Faba vulgaris</name>
    <dbReference type="NCBI Taxonomy" id="3906"/>
    <lineage>
        <taxon>Eukaryota</taxon>
        <taxon>Viridiplantae</taxon>
        <taxon>Streptophyta</taxon>
        <taxon>Embryophyta</taxon>
        <taxon>Tracheophyta</taxon>
        <taxon>Spermatophyta</taxon>
        <taxon>Magnoliopsida</taxon>
        <taxon>eudicotyledons</taxon>
        <taxon>Gunneridae</taxon>
        <taxon>Pentapetalae</taxon>
        <taxon>rosids</taxon>
        <taxon>fabids</taxon>
        <taxon>Fabales</taxon>
        <taxon>Fabaceae</taxon>
        <taxon>Papilionoideae</taxon>
        <taxon>50 kb inversion clade</taxon>
        <taxon>NPAAA clade</taxon>
        <taxon>Hologalegina</taxon>
        <taxon>IRL clade</taxon>
        <taxon>Fabeae</taxon>
        <taxon>Vicia</taxon>
    </lineage>
</organism>
<dbReference type="Pfam" id="PF08731">
    <property type="entry name" value="AFT"/>
    <property type="match status" value="1"/>
</dbReference>
<gene>
    <name evidence="1" type="ORF">VFH_V059800</name>
</gene>
<dbReference type="Proteomes" id="UP001157006">
    <property type="component" value="Chromosome 5"/>
</dbReference>
<dbReference type="InterPro" id="IPR014842">
    <property type="entry name" value="AFT"/>
</dbReference>
<dbReference type="AlphaFoldDB" id="A0AAV1AR90"/>
<protein>
    <recommendedName>
        <fullName evidence="3">FAR1 domain-containing protein</fullName>
    </recommendedName>
</protein>
<evidence type="ECO:0000313" key="1">
    <source>
        <dbReference type="EMBL" id="CAI8612974.1"/>
    </source>
</evidence>
<evidence type="ECO:0008006" key="3">
    <source>
        <dbReference type="Google" id="ProtNLM"/>
    </source>
</evidence>
<sequence length="235" mass="27581">MVKIVQNSLYTGREIFESRDKILEWAQSTGKNHGIVVVINRFDYANGLRERKDKLIMGCDKGGNYKNKNESLKPSDGNYTMKVRCPFRLRSVPSGIGWKVMVRCGMHNHRLDKDLEGHDILDRLKDHERKFVNDMTKYNMAPRYIIYALKDKDPENLTSITQVYRTRATYRLGKKCAMTKIQMLLSLIHQEKYMCWTRNRENLNIVADIFWTHPDSEVDEYVSSGVNFLLHIQDK</sequence>
<proteinExistence type="predicted"/>